<accession>A0A3E0HQR7</accession>
<evidence type="ECO:0000313" key="2">
    <source>
        <dbReference type="Proteomes" id="UP000256884"/>
    </source>
</evidence>
<proteinExistence type="predicted"/>
<protein>
    <submittedName>
        <fullName evidence="1">Uncharacterized protein</fullName>
    </submittedName>
</protein>
<organism evidence="1 2">
    <name type="scientific">Tenacibaculum gallaicum</name>
    <dbReference type="NCBI Taxonomy" id="561505"/>
    <lineage>
        <taxon>Bacteria</taxon>
        <taxon>Pseudomonadati</taxon>
        <taxon>Bacteroidota</taxon>
        <taxon>Flavobacteriia</taxon>
        <taxon>Flavobacteriales</taxon>
        <taxon>Flavobacteriaceae</taxon>
        <taxon>Tenacibaculum</taxon>
    </lineage>
</organism>
<dbReference type="AlphaFoldDB" id="A0A3E0HQR7"/>
<comment type="caution">
    <text evidence="1">The sequence shown here is derived from an EMBL/GenBank/DDBJ whole genome shotgun (WGS) entry which is preliminary data.</text>
</comment>
<name>A0A3E0HQR7_9FLAO</name>
<evidence type="ECO:0000313" key="1">
    <source>
        <dbReference type="EMBL" id="REH48903.1"/>
    </source>
</evidence>
<dbReference type="EMBL" id="QUNS01000005">
    <property type="protein sequence ID" value="REH48903.1"/>
    <property type="molecule type" value="Genomic_DNA"/>
</dbReference>
<keyword evidence="2" id="KW-1185">Reference proteome</keyword>
<sequence length="232" mass="26814">MLFQSCNTTTLSEKEANNISNIQVEILIEDGIKETSLNKINAYISNGEKRIINENIKILLNGKPLKLFVRTGNYYDKYPVYLTDNLVRRESYYFEIILPDSTRYPIAYIKPSKITSEFSFPKNIPLDEDFVLDWKTNNISANVELWKLVHQKDKPNTHSGGKYAESTIHHTINTENGNYKVPKLFYEDSLTIADYLKIRISSRESGLTNPKLITNSKILYTYVIEKTISLEN</sequence>
<dbReference type="Proteomes" id="UP000256884">
    <property type="component" value="Unassembled WGS sequence"/>
</dbReference>
<reference evidence="1 2" key="1">
    <citation type="submission" date="2018-08" db="EMBL/GenBank/DDBJ databases">
        <title>Genomic Encyclopedia of Type Strains, Phase IV (KMG-IV): sequencing the most valuable type-strain genomes for metagenomic binning, comparative biology and taxonomic classification.</title>
        <authorList>
            <person name="Goeker M."/>
        </authorList>
    </citation>
    <scope>NUCLEOTIDE SEQUENCE [LARGE SCALE GENOMIC DNA]</scope>
    <source>
        <strain evidence="1 2">DSM 18841</strain>
    </source>
</reference>
<gene>
    <name evidence="1" type="ORF">C7448_105186</name>
</gene>